<evidence type="ECO:0000256" key="7">
    <source>
        <dbReference type="ARBA" id="ARBA00023128"/>
    </source>
</evidence>
<evidence type="ECO:0000256" key="2">
    <source>
        <dbReference type="ARBA" id="ARBA00004325"/>
    </source>
</evidence>
<dbReference type="Proteomes" id="UP001488838">
    <property type="component" value="Unassembled WGS sequence"/>
</dbReference>
<comment type="caution">
    <text evidence="10">The sequence shown here is derived from an EMBL/GenBank/DDBJ whole genome shotgun (WGS) entry which is preliminary data.</text>
</comment>
<comment type="similarity">
    <text evidence="3">Belongs to the NIP3 family.</text>
</comment>
<comment type="subcellular location">
    <subcellularLocation>
        <location evidence="1">Membrane</location>
        <topology evidence="1">Single-pass membrane protein</topology>
    </subcellularLocation>
    <subcellularLocation>
        <location evidence="2">Mitochondrion membrane</location>
    </subcellularLocation>
</comment>
<keyword evidence="11" id="KW-1185">Reference proteome</keyword>
<evidence type="ECO:0000256" key="9">
    <source>
        <dbReference type="SAM" id="MobiDB-lite"/>
    </source>
</evidence>
<dbReference type="GO" id="GO:0097345">
    <property type="term" value="P:mitochondrial outer membrane permeabilization"/>
    <property type="evidence" value="ECO:0007669"/>
    <property type="project" value="TreeGrafter"/>
</dbReference>
<evidence type="ECO:0000256" key="1">
    <source>
        <dbReference type="ARBA" id="ARBA00004167"/>
    </source>
</evidence>
<feature type="compositionally biased region" description="Basic and acidic residues" evidence="9">
    <location>
        <begin position="65"/>
        <end position="76"/>
    </location>
</feature>
<dbReference type="PANTHER" id="PTHR15186:SF3">
    <property type="entry name" value="BCL2_ADENOVIRUS E1B 19 KDA PROTEIN-INTERACTING PROTEIN 3-LIKE"/>
    <property type="match status" value="1"/>
</dbReference>
<feature type="compositionally biased region" description="Pro residues" evidence="9">
    <location>
        <begin position="1"/>
        <end position="10"/>
    </location>
</feature>
<dbReference type="GO" id="GO:0005635">
    <property type="term" value="C:nuclear envelope"/>
    <property type="evidence" value="ECO:0007669"/>
    <property type="project" value="TreeGrafter"/>
</dbReference>
<feature type="region of interest" description="Disordered" evidence="9">
    <location>
        <begin position="1"/>
        <end position="114"/>
    </location>
</feature>
<evidence type="ECO:0000256" key="4">
    <source>
        <dbReference type="ARBA" id="ARBA00022692"/>
    </source>
</evidence>
<accession>A0AAW0I9F8</accession>
<name>A0AAW0I9F8_MYOGA</name>
<dbReference type="GO" id="GO:0043065">
    <property type="term" value="P:positive regulation of apoptotic process"/>
    <property type="evidence" value="ECO:0007669"/>
    <property type="project" value="InterPro"/>
</dbReference>
<keyword evidence="7" id="KW-0496">Mitochondrion</keyword>
<feature type="compositionally biased region" description="Low complexity" evidence="9">
    <location>
        <begin position="78"/>
        <end position="94"/>
    </location>
</feature>
<dbReference type="GO" id="GO:0005783">
    <property type="term" value="C:endoplasmic reticulum"/>
    <property type="evidence" value="ECO:0007669"/>
    <property type="project" value="TreeGrafter"/>
</dbReference>
<dbReference type="Pfam" id="PF06553">
    <property type="entry name" value="BNIP3"/>
    <property type="match status" value="1"/>
</dbReference>
<keyword evidence="8" id="KW-0472">Membrane</keyword>
<dbReference type="AlphaFoldDB" id="A0AAW0I9F8"/>
<evidence type="ECO:0000256" key="3">
    <source>
        <dbReference type="ARBA" id="ARBA00007710"/>
    </source>
</evidence>
<reference evidence="10 11" key="1">
    <citation type="journal article" date="2023" name="bioRxiv">
        <title>Conserved and derived expression patterns and positive selection on dental genes reveal complex evolutionary context of ever-growing rodent molars.</title>
        <authorList>
            <person name="Calamari Z.T."/>
            <person name="Song A."/>
            <person name="Cohen E."/>
            <person name="Akter M."/>
            <person name="Roy R.D."/>
            <person name="Hallikas O."/>
            <person name="Christensen M.M."/>
            <person name="Li P."/>
            <person name="Marangoni P."/>
            <person name="Jernvall J."/>
            <person name="Klein O.D."/>
        </authorList>
    </citation>
    <scope>NUCLEOTIDE SEQUENCE [LARGE SCALE GENOMIC DNA]</scope>
    <source>
        <strain evidence="10">V071</strain>
    </source>
</reference>
<protein>
    <submittedName>
        <fullName evidence="10">Uncharacterized protein</fullName>
    </submittedName>
</protein>
<dbReference type="GO" id="GO:0005741">
    <property type="term" value="C:mitochondrial outer membrane"/>
    <property type="evidence" value="ECO:0007669"/>
    <property type="project" value="TreeGrafter"/>
</dbReference>
<feature type="compositionally biased region" description="Low complexity" evidence="9">
    <location>
        <begin position="38"/>
        <end position="50"/>
    </location>
</feature>
<dbReference type="EMBL" id="JBBHLL010000187">
    <property type="protein sequence ID" value="KAK7810778.1"/>
    <property type="molecule type" value="Genomic_DNA"/>
</dbReference>
<keyword evidence="6" id="KW-1133">Transmembrane helix</keyword>
<evidence type="ECO:0000256" key="8">
    <source>
        <dbReference type="ARBA" id="ARBA00023136"/>
    </source>
</evidence>
<dbReference type="InterPro" id="IPR010548">
    <property type="entry name" value="BNIP3"/>
</dbReference>
<proteinExistence type="inferred from homology"/>
<evidence type="ECO:0000313" key="11">
    <source>
        <dbReference type="Proteomes" id="UP001488838"/>
    </source>
</evidence>
<keyword evidence="5" id="KW-0053">Apoptosis</keyword>
<dbReference type="PANTHER" id="PTHR15186">
    <property type="entry name" value="RE48077P"/>
    <property type="match status" value="1"/>
</dbReference>
<evidence type="ECO:0000313" key="10">
    <source>
        <dbReference type="EMBL" id="KAK7810778.1"/>
    </source>
</evidence>
<evidence type="ECO:0000256" key="6">
    <source>
        <dbReference type="ARBA" id="ARBA00022989"/>
    </source>
</evidence>
<gene>
    <name evidence="10" type="ORF">U0070_009483</name>
</gene>
<dbReference type="GO" id="GO:0051607">
    <property type="term" value="P:defense response to virus"/>
    <property type="evidence" value="ECO:0007669"/>
    <property type="project" value="TreeGrafter"/>
</dbReference>
<sequence>MSHLVEPPPLHNNNNCEEGEQPLLPAGLNSSWVELPMNSSNGNDNGSGKNRGLEHVPSSSSVHNGDMEKNLLDAQHESGQSSSGGSSPCDSPSPQEDGQIVFDVEMHTSRDRSS</sequence>
<dbReference type="GO" id="GO:0042802">
    <property type="term" value="F:identical protein binding"/>
    <property type="evidence" value="ECO:0007669"/>
    <property type="project" value="UniProtKB-ARBA"/>
</dbReference>
<evidence type="ECO:0000256" key="5">
    <source>
        <dbReference type="ARBA" id="ARBA00022703"/>
    </source>
</evidence>
<feature type="compositionally biased region" description="Basic and acidic residues" evidence="9">
    <location>
        <begin position="104"/>
        <end position="114"/>
    </location>
</feature>
<organism evidence="10 11">
    <name type="scientific">Myodes glareolus</name>
    <name type="common">Bank vole</name>
    <name type="synonym">Clethrionomys glareolus</name>
    <dbReference type="NCBI Taxonomy" id="447135"/>
    <lineage>
        <taxon>Eukaryota</taxon>
        <taxon>Metazoa</taxon>
        <taxon>Chordata</taxon>
        <taxon>Craniata</taxon>
        <taxon>Vertebrata</taxon>
        <taxon>Euteleostomi</taxon>
        <taxon>Mammalia</taxon>
        <taxon>Eutheria</taxon>
        <taxon>Euarchontoglires</taxon>
        <taxon>Glires</taxon>
        <taxon>Rodentia</taxon>
        <taxon>Myomorpha</taxon>
        <taxon>Muroidea</taxon>
        <taxon>Cricetidae</taxon>
        <taxon>Arvicolinae</taxon>
        <taxon>Myodes</taxon>
    </lineage>
</organism>
<keyword evidence="4" id="KW-0812">Transmembrane</keyword>